<dbReference type="GO" id="GO:0003677">
    <property type="term" value="F:DNA binding"/>
    <property type="evidence" value="ECO:0007669"/>
    <property type="project" value="UniProtKB-KW"/>
</dbReference>
<dbReference type="EMBL" id="CP025084">
    <property type="protein sequence ID" value="AUH03814.1"/>
    <property type="molecule type" value="Genomic_DNA"/>
</dbReference>
<dbReference type="RefSeq" id="WP_021017068.1">
    <property type="nucleotide sequence ID" value="NZ_CP025084.1"/>
</dbReference>
<dbReference type="CDD" id="cd07377">
    <property type="entry name" value="WHTH_GntR"/>
    <property type="match status" value="1"/>
</dbReference>
<evidence type="ECO:0000256" key="3">
    <source>
        <dbReference type="ARBA" id="ARBA00023163"/>
    </source>
</evidence>
<evidence type="ECO:0000313" key="5">
    <source>
        <dbReference type="EMBL" id="AUG99496.1"/>
    </source>
</evidence>
<keyword evidence="1" id="KW-0805">Transcription regulation</keyword>
<dbReference type="KEGG" id="serq:CWC46_06475"/>
<keyword evidence="2" id="KW-0238">DNA-binding</keyword>
<organism evidence="6 7">
    <name type="scientific">Serratia sp. (strain ATCC 39006)</name>
    <name type="common">Prodigiosinella confusarubida</name>
    <dbReference type="NCBI Taxonomy" id="104623"/>
    <lineage>
        <taxon>Bacteria</taxon>
        <taxon>Pseudomonadati</taxon>
        <taxon>Pseudomonadota</taxon>
        <taxon>Gammaproteobacteria</taxon>
        <taxon>Enterobacterales</taxon>
        <taxon>Pectobacteriaceae</taxon>
        <taxon>Prodigiosinella</taxon>
    </lineage>
</organism>
<feature type="domain" description="HTH gntR-type" evidence="4">
    <location>
        <begin position="11"/>
        <end position="78"/>
    </location>
</feature>
<dbReference type="KEGG" id="sera:Ser39006_006480"/>
<reference evidence="5 8" key="3">
    <citation type="submission" date="2017-11" db="EMBL/GenBank/DDBJ databases">
        <title>Complete genome sequence of Serratia sp. ATCC 39006 LacA.</title>
        <authorList>
            <person name="Hampton H.G."/>
            <person name="Jackson S.A."/>
            <person name="Jauregui R."/>
            <person name="Poulter G.T.M."/>
            <person name="Salmond G.P.C."/>
            <person name="Fineran P.C."/>
        </authorList>
    </citation>
    <scope>NUCLEOTIDE SEQUENCE [LARGE SCALE GENOMIC DNA]</scope>
    <source>
        <strain evidence="5 8">ATCC 39006</strain>
    </source>
</reference>
<dbReference type="PRINTS" id="PR00035">
    <property type="entry name" value="HTHGNTR"/>
</dbReference>
<dbReference type="InterPro" id="IPR036390">
    <property type="entry name" value="WH_DNA-bd_sf"/>
</dbReference>
<sequence>MSMISPIAQRPTKRSEVGERLREAILSGFLKPGVKLVESQIAKDFGISRAPLREAISALVEEGLIINEPFGGYYVQTLSEQSLRDLYGMRRVLETFAFETIWHKRTQMFCDDLLRRNDALKTCILSGDKAKAIKAELSLHGAVFERCGNALLLNVWRGLSGQLQLYWSMHQESHGRAGAKLDAHEEYVALACGDDFELMRSEISEHVQRGLEKVVSSLETYTDSVNQP</sequence>
<dbReference type="STRING" id="104623.Ser39006_03808"/>
<dbReference type="SUPFAM" id="SSF48008">
    <property type="entry name" value="GntR ligand-binding domain-like"/>
    <property type="match status" value="1"/>
</dbReference>
<dbReference type="Proteomes" id="UP000233778">
    <property type="component" value="Chromosome"/>
</dbReference>
<dbReference type="Gene3D" id="1.20.120.530">
    <property type="entry name" value="GntR ligand-binding domain-like"/>
    <property type="match status" value="1"/>
</dbReference>
<dbReference type="SUPFAM" id="SSF46785">
    <property type="entry name" value="Winged helix' DNA-binding domain"/>
    <property type="match status" value="1"/>
</dbReference>
<dbReference type="Pfam" id="PF07729">
    <property type="entry name" value="FCD"/>
    <property type="match status" value="1"/>
</dbReference>
<evidence type="ECO:0000313" key="8">
    <source>
        <dbReference type="Proteomes" id="UP000233778"/>
    </source>
</evidence>
<dbReference type="PANTHER" id="PTHR43537">
    <property type="entry name" value="TRANSCRIPTIONAL REGULATOR, GNTR FAMILY"/>
    <property type="match status" value="1"/>
</dbReference>
<keyword evidence="3" id="KW-0804">Transcription</keyword>
<dbReference type="PROSITE" id="PS50949">
    <property type="entry name" value="HTH_GNTR"/>
    <property type="match status" value="1"/>
</dbReference>
<dbReference type="GO" id="GO:0003700">
    <property type="term" value="F:DNA-binding transcription factor activity"/>
    <property type="evidence" value="ECO:0007669"/>
    <property type="project" value="InterPro"/>
</dbReference>
<gene>
    <name evidence="5" type="ORF">CWC46_06475</name>
    <name evidence="6" type="ORF">Ser39006_006480</name>
</gene>
<evidence type="ECO:0000313" key="7">
    <source>
        <dbReference type="Proteomes" id="UP000017700"/>
    </source>
</evidence>
<reference evidence="6 7" key="1">
    <citation type="journal article" date="2013" name="Genome Announc.">
        <title>Draft genome sequence of Serratia sp. strain ATCC 39006, a model bacterium for analysis of the biosynthesis and regulation of prodigiosin, a carbapenem, and gas vesicles.</title>
        <authorList>
            <person name="Fineran P.C."/>
            <person name="Iglesias Cans M.C."/>
            <person name="Ramsay J.P."/>
            <person name="Wilf N.M."/>
            <person name="Cossyleon D."/>
            <person name="McNeil M.B."/>
            <person name="Williamson N.R."/>
            <person name="Monson R.E."/>
            <person name="Becher S.A."/>
            <person name="Stanton J.A."/>
            <person name="Brugger K."/>
            <person name="Brown S.D."/>
            <person name="Salmond G.P."/>
        </authorList>
    </citation>
    <scope>NUCLEOTIDE SEQUENCE [LARGE SCALE GENOMIC DNA]</scope>
    <source>
        <strain evidence="6">ATCC 39006</strain>
        <strain evidence="7">ATCC 39006 / SC 11482</strain>
    </source>
</reference>
<name>A0A2I5TGW4_SERS3</name>
<evidence type="ECO:0000313" key="6">
    <source>
        <dbReference type="EMBL" id="AUH03814.1"/>
    </source>
</evidence>
<proteinExistence type="predicted"/>
<evidence type="ECO:0000256" key="1">
    <source>
        <dbReference type="ARBA" id="ARBA00023015"/>
    </source>
</evidence>
<protein>
    <submittedName>
        <fullName evidence="6">GntR family transcriptional regulator</fullName>
    </submittedName>
</protein>
<dbReference type="SMART" id="SM00345">
    <property type="entry name" value="HTH_GNTR"/>
    <property type="match status" value="1"/>
</dbReference>
<dbReference type="OrthoDB" id="6627771at2"/>
<dbReference type="EMBL" id="CP025085">
    <property type="protein sequence ID" value="AUG99496.1"/>
    <property type="molecule type" value="Genomic_DNA"/>
</dbReference>
<dbReference type="PANTHER" id="PTHR43537:SF5">
    <property type="entry name" value="UXU OPERON TRANSCRIPTIONAL REGULATOR"/>
    <property type="match status" value="1"/>
</dbReference>
<reference evidence="6" key="4">
    <citation type="submission" date="2017-11" db="EMBL/GenBank/DDBJ databases">
        <title>Complete genome sequence of Serratia sp. ATCC 39006.</title>
        <authorList>
            <person name="Hampton H.G."/>
            <person name="Jackson S.A."/>
            <person name="Jauregui R."/>
            <person name="Poulter G.T.M."/>
            <person name="Salmond G.P.C."/>
            <person name="Fineran P.C."/>
        </authorList>
    </citation>
    <scope>NUCLEOTIDE SEQUENCE</scope>
    <source>
        <strain evidence="6">ATCC 39006</strain>
    </source>
</reference>
<dbReference type="Gene3D" id="1.10.10.10">
    <property type="entry name" value="Winged helix-like DNA-binding domain superfamily/Winged helix DNA-binding domain"/>
    <property type="match status" value="1"/>
</dbReference>
<keyword evidence="7" id="KW-1185">Reference proteome</keyword>
<dbReference type="Proteomes" id="UP000017700">
    <property type="component" value="Chromosome"/>
</dbReference>
<evidence type="ECO:0000256" key="2">
    <source>
        <dbReference type="ARBA" id="ARBA00023125"/>
    </source>
</evidence>
<dbReference type="InterPro" id="IPR011711">
    <property type="entry name" value="GntR_C"/>
</dbReference>
<dbReference type="AlphaFoldDB" id="A0A2I5TGW4"/>
<dbReference type="InterPro" id="IPR036388">
    <property type="entry name" value="WH-like_DNA-bd_sf"/>
</dbReference>
<evidence type="ECO:0000259" key="4">
    <source>
        <dbReference type="PROSITE" id="PS50949"/>
    </source>
</evidence>
<dbReference type="Pfam" id="PF00392">
    <property type="entry name" value="GntR"/>
    <property type="match status" value="1"/>
</dbReference>
<dbReference type="InterPro" id="IPR000524">
    <property type="entry name" value="Tscrpt_reg_HTH_GntR"/>
</dbReference>
<reference evidence="6" key="2">
    <citation type="submission" date="2013-09" db="EMBL/GenBank/DDBJ databases">
        <authorList>
            <person name="Wang G."/>
            <person name="Yang Y."/>
            <person name="Su Y."/>
        </authorList>
    </citation>
    <scope>NUCLEOTIDE SEQUENCE</scope>
    <source>
        <strain evidence="6">ATCC 39006</strain>
    </source>
</reference>
<accession>A0A2I5TGW4</accession>
<dbReference type="InterPro" id="IPR008920">
    <property type="entry name" value="TF_FadR/GntR_C"/>
</dbReference>